<evidence type="ECO:0000256" key="2">
    <source>
        <dbReference type="SAM" id="MobiDB-lite"/>
    </source>
</evidence>
<feature type="compositionally biased region" description="Basic residues" evidence="2">
    <location>
        <begin position="728"/>
        <end position="738"/>
    </location>
</feature>
<feature type="compositionally biased region" description="Polar residues" evidence="2">
    <location>
        <begin position="701"/>
        <end position="723"/>
    </location>
</feature>
<dbReference type="EMBL" id="KZ821218">
    <property type="protein sequence ID" value="PYH49953.1"/>
    <property type="molecule type" value="Genomic_DNA"/>
</dbReference>
<dbReference type="Proteomes" id="UP000248349">
    <property type="component" value="Unassembled WGS sequence"/>
</dbReference>
<feature type="compositionally biased region" description="Polar residues" evidence="2">
    <location>
        <begin position="34"/>
        <end position="50"/>
    </location>
</feature>
<evidence type="ECO:0000256" key="1">
    <source>
        <dbReference type="SAM" id="Coils"/>
    </source>
</evidence>
<dbReference type="STRING" id="1450539.A0A319A0I6"/>
<dbReference type="PANTHER" id="PTHR32114:SF2">
    <property type="entry name" value="ABC TRANSPORTER ABCH.3"/>
    <property type="match status" value="1"/>
</dbReference>
<dbReference type="PANTHER" id="PTHR32114">
    <property type="entry name" value="ABC TRANSPORTER ABCH.3"/>
    <property type="match status" value="1"/>
</dbReference>
<feature type="coiled-coil region" evidence="1">
    <location>
        <begin position="575"/>
        <end position="609"/>
    </location>
</feature>
<dbReference type="Gene3D" id="1.10.287.1490">
    <property type="match status" value="1"/>
</dbReference>
<sequence length="747" mass="83543">MDPETTTRDPRLARPFRPAPARTSSGNHHRLGRQQLSIPSPTDINNSNPDQLIRGVSDLVQAAVLAANSQSERERLQKRKDATTLLATKAKGFTSFPSTAAFFQKSLAEEDTELRRVDEALKRHAANYKQLENALRLTLASSICDSSKSENTAALQREVEGTRSDLSSANCEIVNLRDNNVTLEHKVKEIQDRVTRTESAFSDHASTLTRHARNNAETSERVAQLSSALDRKTGSSPMQDRIEKLVSSISGMGSQLEALQASNHRKTEEYWGLLENVRQDFANKLDSLSDQLTSYDPRLSSVESRLGEVSTSTKSLRSDSMVRSELDELKSQLKKLQGSSDFHSLTHRIEQLQVLQAMKDDLMMSEMEELKSNIEQSTKEIVTLKTENKQVSEALKTVLSRDNLDSKEQKQITALEATLHTAQQTLESVRVGLHSLEMRYNNLSTGPLVKSMAQVMQEMYPNAAQLIDRVKLLTSQFEQRLSQVNARLESLERTPGQSDNIQQSHNHLAQQVQNLLTRHDALAQSLMPLRDSNGRMSNTGISLNELKEVQSKVTELASTISTYIDSRKTQDDFLIEKMAEERVSLRSQTQTLTNELVNLSLQVTEIQENFKADIKRLKGCPAEIQTHQYRLRQLENVTATRWDDLEAKVKRLEESANQFLPSQGGSESASQSQLPAANTVALGREKKQPRILALSDHERGSQSCASSPVSFSSQVGLESTPNPESKKGLKKGPKKRKRQAEEPIVVE</sequence>
<proteinExistence type="predicted"/>
<protein>
    <recommendedName>
        <fullName evidence="5">Paramyosin</fullName>
    </recommendedName>
</protein>
<feature type="region of interest" description="Disordered" evidence="2">
    <location>
        <begin position="659"/>
        <end position="747"/>
    </location>
</feature>
<name>A0A319A0I6_9EURO</name>
<feature type="compositionally biased region" description="Low complexity" evidence="2">
    <location>
        <begin position="662"/>
        <end position="673"/>
    </location>
</feature>
<accession>A0A319A0I6</accession>
<evidence type="ECO:0000313" key="4">
    <source>
        <dbReference type="Proteomes" id="UP000248349"/>
    </source>
</evidence>
<organism evidence="3 4">
    <name type="scientific">Aspergillus saccharolyticus JOP 1030-1</name>
    <dbReference type="NCBI Taxonomy" id="1450539"/>
    <lineage>
        <taxon>Eukaryota</taxon>
        <taxon>Fungi</taxon>
        <taxon>Dikarya</taxon>
        <taxon>Ascomycota</taxon>
        <taxon>Pezizomycotina</taxon>
        <taxon>Eurotiomycetes</taxon>
        <taxon>Eurotiomycetidae</taxon>
        <taxon>Eurotiales</taxon>
        <taxon>Aspergillaceae</taxon>
        <taxon>Aspergillus</taxon>
        <taxon>Aspergillus subgen. Circumdati</taxon>
    </lineage>
</organism>
<reference evidence="3 4" key="1">
    <citation type="submission" date="2016-12" db="EMBL/GenBank/DDBJ databases">
        <title>The genomes of Aspergillus section Nigri reveals drivers in fungal speciation.</title>
        <authorList>
            <consortium name="DOE Joint Genome Institute"/>
            <person name="Vesth T.C."/>
            <person name="Nybo J."/>
            <person name="Theobald S."/>
            <person name="Brandl J."/>
            <person name="Frisvad J.C."/>
            <person name="Nielsen K.F."/>
            <person name="Lyhne E.K."/>
            <person name="Kogle M.E."/>
            <person name="Kuo A."/>
            <person name="Riley R."/>
            <person name="Clum A."/>
            <person name="Nolan M."/>
            <person name="Lipzen A."/>
            <person name="Salamov A."/>
            <person name="Henrissat B."/>
            <person name="Wiebenga A."/>
            <person name="De Vries R.P."/>
            <person name="Grigoriev I.V."/>
            <person name="Mortensen U.H."/>
            <person name="Andersen M.R."/>
            <person name="Baker S.E."/>
        </authorList>
    </citation>
    <scope>NUCLEOTIDE SEQUENCE [LARGE SCALE GENOMIC DNA]</scope>
    <source>
        <strain evidence="3 4">JOP 1030-1</strain>
    </source>
</reference>
<dbReference type="GeneID" id="37075179"/>
<feature type="coiled-coil region" evidence="1">
    <location>
        <begin position="367"/>
        <end position="394"/>
    </location>
</feature>
<dbReference type="AlphaFoldDB" id="A0A319A0I6"/>
<feature type="compositionally biased region" description="Basic and acidic residues" evidence="2">
    <location>
        <begin position="1"/>
        <end position="12"/>
    </location>
</feature>
<keyword evidence="1" id="KW-0175">Coiled coil</keyword>
<gene>
    <name evidence="3" type="ORF">BP01DRAFT_352480</name>
</gene>
<feature type="compositionally biased region" description="Low complexity" evidence="2">
    <location>
        <begin position="13"/>
        <end position="22"/>
    </location>
</feature>
<dbReference type="OrthoDB" id="3438382at2759"/>
<keyword evidence="4" id="KW-1185">Reference proteome</keyword>
<evidence type="ECO:0000313" key="3">
    <source>
        <dbReference type="EMBL" id="PYH49953.1"/>
    </source>
</evidence>
<feature type="region of interest" description="Disordered" evidence="2">
    <location>
        <begin position="1"/>
        <end position="51"/>
    </location>
</feature>
<dbReference type="RefSeq" id="XP_025435935.1">
    <property type="nucleotide sequence ID" value="XM_025573951.1"/>
</dbReference>
<feature type="coiled-coil region" evidence="1">
    <location>
        <begin position="166"/>
        <end position="193"/>
    </location>
</feature>
<evidence type="ECO:0008006" key="5">
    <source>
        <dbReference type="Google" id="ProtNLM"/>
    </source>
</evidence>